<keyword evidence="6 11" id="KW-0547">Nucleotide-binding</keyword>
<comment type="pathway">
    <text evidence="3 11">Cofactor biosynthesis; thiamine diphosphate biosynthesis; 4-methyl-5-(2-phosphoethyl)-thiazole from 5-(2-hydroxyethyl)-4-methylthiazole: step 1/1.</text>
</comment>
<dbReference type="SUPFAM" id="SSF53613">
    <property type="entry name" value="Ribokinase-like"/>
    <property type="match status" value="1"/>
</dbReference>
<evidence type="ECO:0000313" key="12">
    <source>
        <dbReference type="EMBL" id="KRM24957.1"/>
    </source>
</evidence>
<evidence type="ECO:0000256" key="11">
    <source>
        <dbReference type="HAMAP-Rule" id="MF_00228"/>
    </source>
</evidence>
<evidence type="ECO:0000256" key="3">
    <source>
        <dbReference type="ARBA" id="ARBA00004868"/>
    </source>
</evidence>
<feature type="binding site" evidence="11">
    <location>
        <position position="163"/>
    </location>
    <ligand>
        <name>ATP</name>
        <dbReference type="ChEBI" id="CHEBI:30616"/>
    </ligand>
</feature>
<evidence type="ECO:0000256" key="9">
    <source>
        <dbReference type="ARBA" id="ARBA00022842"/>
    </source>
</evidence>
<keyword evidence="9 11" id="KW-0460">Magnesium</keyword>
<dbReference type="RefSeq" id="WP_047767024.1">
    <property type="nucleotide sequence ID" value="NZ_AZGM01000140.1"/>
</dbReference>
<comment type="function">
    <text evidence="11">Catalyzes the phosphorylation of the hydroxyl group of 4-methyl-5-beta-hydroxyethylthiazole (THZ).</text>
</comment>
<proteinExistence type="inferred from homology"/>
<evidence type="ECO:0000256" key="5">
    <source>
        <dbReference type="ARBA" id="ARBA00022723"/>
    </source>
</evidence>
<evidence type="ECO:0000256" key="2">
    <source>
        <dbReference type="ARBA" id="ARBA00001946"/>
    </source>
</evidence>
<dbReference type="Pfam" id="PF02110">
    <property type="entry name" value="HK"/>
    <property type="match status" value="1"/>
</dbReference>
<keyword evidence="10 11" id="KW-0784">Thiamine biosynthesis</keyword>
<protein>
    <recommendedName>
        <fullName evidence="11">Hydroxyethylthiazole kinase</fullName>
        <ecNumber evidence="11">2.7.1.50</ecNumber>
    </recommendedName>
    <alternativeName>
        <fullName evidence="11">4-methyl-5-beta-hydroxyethylthiazole kinase</fullName>
        <shortName evidence="11">TH kinase</shortName>
        <shortName evidence="11">Thz kinase</shortName>
    </alternativeName>
</protein>
<dbReference type="UniPathway" id="UPA00060">
    <property type="reaction ID" value="UER00139"/>
</dbReference>
<dbReference type="AlphaFoldDB" id="A0A0R1X5G2"/>
<feature type="binding site" evidence="11">
    <location>
        <position position="41"/>
    </location>
    <ligand>
        <name>substrate</name>
    </ligand>
</feature>
<comment type="similarity">
    <text evidence="11">Belongs to the Thz kinase family.</text>
</comment>
<reference evidence="12 13" key="1">
    <citation type="journal article" date="2015" name="Genome Announc.">
        <title>Expanding the biotechnology potential of lactobacilli through comparative genomics of 213 strains and associated genera.</title>
        <authorList>
            <person name="Sun Z."/>
            <person name="Harris H.M."/>
            <person name="McCann A."/>
            <person name="Guo C."/>
            <person name="Argimon S."/>
            <person name="Zhang W."/>
            <person name="Yang X."/>
            <person name="Jeffery I.B."/>
            <person name="Cooney J.C."/>
            <person name="Kagawa T.F."/>
            <person name="Liu W."/>
            <person name="Song Y."/>
            <person name="Salvetti E."/>
            <person name="Wrobel A."/>
            <person name="Rasinkangas P."/>
            <person name="Parkhill J."/>
            <person name="Rea M.C."/>
            <person name="O'Sullivan O."/>
            <person name="Ritari J."/>
            <person name="Douillard F.P."/>
            <person name="Paul Ross R."/>
            <person name="Yang R."/>
            <person name="Briner A.E."/>
            <person name="Felis G.E."/>
            <person name="de Vos W.M."/>
            <person name="Barrangou R."/>
            <person name="Klaenhammer T.R."/>
            <person name="Caufield P.W."/>
            <person name="Cui Y."/>
            <person name="Zhang H."/>
            <person name="O'Toole P.W."/>
        </authorList>
    </citation>
    <scope>NUCLEOTIDE SEQUENCE [LARGE SCALE GENOMIC DNA]</scope>
    <source>
        <strain evidence="12 13">DSM 6035</strain>
    </source>
</reference>
<evidence type="ECO:0000256" key="1">
    <source>
        <dbReference type="ARBA" id="ARBA00001771"/>
    </source>
</evidence>
<keyword evidence="4 11" id="KW-0808">Transferase</keyword>
<dbReference type="EMBL" id="AZGM01000140">
    <property type="protein sequence ID" value="KRM24957.1"/>
    <property type="molecule type" value="Genomic_DNA"/>
</dbReference>
<comment type="cofactor">
    <cofactor evidence="2 11">
        <name>Mg(2+)</name>
        <dbReference type="ChEBI" id="CHEBI:18420"/>
    </cofactor>
</comment>
<dbReference type="Proteomes" id="UP000051412">
    <property type="component" value="Unassembled WGS sequence"/>
</dbReference>
<evidence type="ECO:0000256" key="6">
    <source>
        <dbReference type="ARBA" id="ARBA00022741"/>
    </source>
</evidence>
<organism evidence="12 13">
    <name type="scientific">Limosilactobacillus panis DSM 6035</name>
    <dbReference type="NCBI Taxonomy" id="1423782"/>
    <lineage>
        <taxon>Bacteria</taxon>
        <taxon>Bacillati</taxon>
        <taxon>Bacillota</taxon>
        <taxon>Bacilli</taxon>
        <taxon>Lactobacillales</taxon>
        <taxon>Lactobacillaceae</taxon>
        <taxon>Limosilactobacillus</taxon>
    </lineage>
</organism>
<keyword evidence="5 11" id="KW-0479">Metal-binding</keyword>
<dbReference type="PRINTS" id="PR01099">
    <property type="entry name" value="HYETHTZKNASE"/>
</dbReference>
<name>A0A0R1X5G2_9LACO</name>
<dbReference type="OrthoDB" id="9778146at2"/>
<dbReference type="PIRSF" id="PIRSF000513">
    <property type="entry name" value="Thz_kinase"/>
    <property type="match status" value="1"/>
</dbReference>
<dbReference type="PATRIC" id="fig|1423782.4.peg.1131"/>
<keyword evidence="8 11" id="KW-0067">ATP-binding</keyword>
<evidence type="ECO:0000256" key="8">
    <source>
        <dbReference type="ARBA" id="ARBA00022840"/>
    </source>
</evidence>
<dbReference type="HAMAP" id="MF_00228">
    <property type="entry name" value="Thz_kinase"/>
    <property type="match status" value="1"/>
</dbReference>
<keyword evidence="13" id="KW-1185">Reference proteome</keyword>
<comment type="catalytic activity">
    <reaction evidence="1 11">
        <text>5-(2-hydroxyethyl)-4-methylthiazole + ATP = 4-methyl-5-(2-phosphooxyethyl)-thiazole + ADP + H(+)</text>
        <dbReference type="Rhea" id="RHEA:24212"/>
        <dbReference type="ChEBI" id="CHEBI:15378"/>
        <dbReference type="ChEBI" id="CHEBI:17957"/>
        <dbReference type="ChEBI" id="CHEBI:30616"/>
        <dbReference type="ChEBI" id="CHEBI:58296"/>
        <dbReference type="ChEBI" id="CHEBI:456216"/>
        <dbReference type="EC" id="2.7.1.50"/>
    </reaction>
</comment>
<dbReference type="GO" id="GO:0009229">
    <property type="term" value="P:thiamine diphosphate biosynthetic process"/>
    <property type="evidence" value="ECO:0007669"/>
    <property type="project" value="UniProtKB-UniRule"/>
</dbReference>
<dbReference type="InterPro" id="IPR000417">
    <property type="entry name" value="Hyethyz_kinase"/>
</dbReference>
<dbReference type="GO" id="GO:0004417">
    <property type="term" value="F:hydroxyethylthiazole kinase activity"/>
    <property type="evidence" value="ECO:0007669"/>
    <property type="project" value="UniProtKB-UniRule"/>
</dbReference>
<dbReference type="Gene3D" id="3.40.1190.20">
    <property type="match status" value="1"/>
</dbReference>
<dbReference type="CDD" id="cd01170">
    <property type="entry name" value="THZ_kinase"/>
    <property type="match status" value="1"/>
</dbReference>
<dbReference type="EC" id="2.7.1.50" evidence="11"/>
<dbReference type="GO" id="GO:0000287">
    <property type="term" value="F:magnesium ion binding"/>
    <property type="evidence" value="ECO:0007669"/>
    <property type="project" value="UniProtKB-UniRule"/>
</dbReference>
<dbReference type="GO" id="GO:0005524">
    <property type="term" value="F:ATP binding"/>
    <property type="evidence" value="ECO:0007669"/>
    <property type="project" value="UniProtKB-UniRule"/>
</dbReference>
<accession>A0A0R1X5G2</accession>
<sequence>MNKHIIYQLRNQHPIVFTIANTVTSGKVADGLSALGISPIMSFQPTEALELAKLVQAVVINLGTPCQPLEAEFDSGAAAANQLCTPLVLDPVACGSSAYRAHLARQLLSQYDFTIIRGNAGEIAALAGEQWESHGIDAGSGKKNQVDIARRCAHLYHCVVVLSGKEDIITDGTVAYQNRCSTPWLATNVGSGDLLSSTIGALLGIGITPLIAGLVGCRIITTAGTKAAQGANGLGSWQVRFLDALSKLNDQDLMIERILTNDE</sequence>
<dbReference type="STRING" id="1423782.FD32_GL001080"/>
<dbReference type="NCBIfam" id="NF006830">
    <property type="entry name" value="PRK09355.1"/>
    <property type="match status" value="1"/>
</dbReference>
<evidence type="ECO:0000256" key="10">
    <source>
        <dbReference type="ARBA" id="ARBA00022977"/>
    </source>
</evidence>
<dbReference type="GO" id="GO:0009228">
    <property type="term" value="P:thiamine biosynthetic process"/>
    <property type="evidence" value="ECO:0007669"/>
    <property type="project" value="UniProtKB-KW"/>
</dbReference>
<comment type="caution">
    <text evidence="12">The sequence shown here is derived from an EMBL/GenBank/DDBJ whole genome shotgun (WGS) entry which is preliminary data.</text>
</comment>
<evidence type="ECO:0000313" key="13">
    <source>
        <dbReference type="Proteomes" id="UP000051412"/>
    </source>
</evidence>
<evidence type="ECO:0000256" key="4">
    <source>
        <dbReference type="ARBA" id="ARBA00022679"/>
    </source>
</evidence>
<evidence type="ECO:0000256" key="7">
    <source>
        <dbReference type="ARBA" id="ARBA00022777"/>
    </source>
</evidence>
<gene>
    <name evidence="11" type="primary">thiM</name>
    <name evidence="12" type="ORF">FD32_GL001080</name>
</gene>
<feature type="binding site" evidence="11">
    <location>
        <position position="190"/>
    </location>
    <ligand>
        <name>substrate</name>
    </ligand>
</feature>
<keyword evidence="7 11" id="KW-0418">Kinase</keyword>
<feature type="binding site" evidence="11">
    <location>
        <position position="117"/>
    </location>
    <ligand>
        <name>ATP</name>
        <dbReference type="ChEBI" id="CHEBI:30616"/>
    </ligand>
</feature>
<dbReference type="InterPro" id="IPR029056">
    <property type="entry name" value="Ribokinase-like"/>
</dbReference>